<keyword evidence="3" id="KW-0472">Membrane</keyword>
<dbReference type="Pfam" id="PF13424">
    <property type="entry name" value="TPR_12"/>
    <property type="match status" value="1"/>
</dbReference>
<dbReference type="InterPro" id="IPR011990">
    <property type="entry name" value="TPR-like_helical_dom_sf"/>
</dbReference>
<dbReference type="GO" id="GO:0003677">
    <property type="term" value="F:DNA binding"/>
    <property type="evidence" value="ECO:0007669"/>
    <property type="project" value="InterPro"/>
</dbReference>
<dbReference type="AlphaFoldDB" id="A0A098S0P9"/>
<reference evidence="4 5" key="1">
    <citation type="journal article" date="2014" name="Int. J. Syst. Evol. Microbiol.">
        <title>Phaeodactylibacter xiamenensis gen. nov., sp. nov., a member of the family Saprospiraceae isolated from the marine alga Phaeodactylum tricornutum.</title>
        <authorList>
            <person name="Chen Z.Jr."/>
            <person name="Lei X."/>
            <person name="Lai Q."/>
            <person name="Li Y."/>
            <person name="Zhang B."/>
            <person name="Zhang J."/>
            <person name="Zhang H."/>
            <person name="Yang L."/>
            <person name="Zheng W."/>
            <person name="Tian Y."/>
            <person name="Yu Z."/>
            <person name="Xu H.Jr."/>
            <person name="Zheng T."/>
        </authorList>
    </citation>
    <scope>NUCLEOTIDE SEQUENCE [LARGE SCALE GENOMIC DNA]</scope>
    <source>
        <strain evidence="4 5">KD52</strain>
    </source>
</reference>
<dbReference type="Gene3D" id="1.10.10.10">
    <property type="entry name" value="Winged helix-like DNA-binding domain superfamily/Winged helix DNA-binding domain"/>
    <property type="match status" value="1"/>
</dbReference>
<evidence type="ECO:0000256" key="2">
    <source>
        <dbReference type="SAM" id="Coils"/>
    </source>
</evidence>
<dbReference type="SMART" id="SM00028">
    <property type="entry name" value="TPR"/>
    <property type="match status" value="4"/>
</dbReference>
<keyword evidence="3" id="KW-0812">Transmembrane</keyword>
<accession>A0A098S0P9</accession>
<gene>
    <name evidence="4" type="ORF">IX84_26975</name>
</gene>
<keyword evidence="2" id="KW-0175">Coiled coil</keyword>
<dbReference type="PROSITE" id="PS50005">
    <property type="entry name" value="TPR"/>
    <property type="match status" value="1"/>
</dbReference>
<dbReference type="InterPro" id="IPR019734">
    <property type="entry name" value="TPR_rpt"/>
</dbReference>
<protein>
    <submittedName>
        <fullName evidence="4">Uncharacterized protein</fullName>
    </submittedName>
</protein>
<feature type="transmembrane region" description="Helical" evidence="3">
    <location>
        <begin position="413"/>
        <end position="432"/>
    </location>
</feature>
<dbReference type="Proteomes" id="UP000029736">
    <property type="component" value="Unassembled WGS sequence"/>
</dbReference>
<proteinExistence type="predicted"/>
<dbReference type="SUPFAM" id="SSF46894">
    <property type="entry name" value="C-terminal effector domain of the bipartite response regulators"/>
    <property type="match status" value="1"/>
</dbReference>
<evidence type="ECO:0000256" key="1">
    <source>
        <dbReference type="PROSITE-ProRule" id="PRU00339"/>
    </source>
</evidence>
<dbReference type="GO" id="GO:0006355">
    <property type="term" value="P:regulation of DNA-templated transcription"/>
    <property type="evidence" value="ECO:0007669"/>
    <property type="project" value="InterPro"/>
</dbReference>
<sequence>MAECPQVINALPPDFSAGRLISHIVQMDAEGSPDVDCLAAHYNKQYVVPAPFSLHAQYYYNHRANHFLRRSAYDSAFHYTRLALKCDSILSDSFYLAIDLGLLANIHLMKGEFDKSINYYEQSLSVLNPGKHPANALSLLSNLGVAYLKTDYYETAMQYFRQALEYGQYADTPYGRRSRHVTLLNIGIIHKKQEDFPQAIQAFHSLLDTARLYEYPYLSYLAHFNIAQVYRQTGSEKNFLSHLDTAWNVAIEHDFNQHYLLTESISHAHEQKNWKKFIDYLEKYRTYYEEDELKCDPEWAIWNSRLLLEYNTEPAQALFLLSEGLNCIDFYTEDALDLYALRSEVFQKLGSYKKALENLTKSKVISDSLARRTNLRILADATTSYRVAEYQQMLDQKEKEKAWLRKRANYTNALALGLGAVLLLISFLFYFYRQKMQYKKEALEARRQQLETLNKSKQEELARQKQRLLTQSVQSSQLKAKVLDACERYRRNSAMLTRKVEMAFNEQPVWENFLLDFNQNYPGFIDRILQEYPDTSKRQLQYVVLIALGFSNQEISDMLFVTPGGVEKAKSRLARQFQINDKRRLSQEIMNLFFRLRQEQ</sequence>
<feature type="repeat" description="TPR" evidence="1">
    <location>
        <begin position="137"/>
        <end position="170"/>
    </location>
</feature>
<evidence type="ECO:0000313" key="5">
    <source>
        <dbReference type="Proteomes" id="UP000029736"/>
    </source>
</evidence>
<dbReference type="Gene3D" id="1.25.40.10">
    <property type="entry name" value="Tetratricopeptide repeat domain"/>
    <property type="match status" value="2"/>
</dbReference>
<comment type="caution">
    <text evidence="4">The sequence shown here is derived from an EMBL/GenBank/DDBJ whole genome shotgun (WGS) entry which is preliminary data.</text>
</comment>
<dbReference type="STRING" id="1524460.IX84_26975"/>
<keyword evidence="3" id="KW-1133">Transmembrane helix</keyword>
<dbReference type="InterPro" id="IPR036388">
    <property type="entry name" value="WH-like_DNA-bd_sf"/>
</dbReference>
<dbReference type="Pfam" id="PF13432">
    <property type="entry name" value="TPR_16"/>
    <property type="match status" value="1"/>
</dbReference>
<keyword evidence="1" id="KW-0802">TPR repeat</keyword>
<evidence type="ECO:0000313" key="4">
    <source>
        <dbReference type="EMBL" id="KGE85715.1"/>
    </source>
</evidence>
<evidence type="ECO:0000256" key="3">
    <source>
        <dbReference type="SAM" id="Phobius"/>
    </source>
</evidence>
<keyword evidence="5" id="KW-1185">Reference proteome</keyword>
<feature type="coiled-coil region" evidence="2">
    <location>
        <begin position="433"/>
        <end position="467"/>
    </location>
</feature>
<dbReference type="EMBL" id="JPOS01000084">
    <property type="protein sequence ID" value="KGE85715.1"/>
    <property type="molecule type" value="Genomic_DNA"/>
</dbReference>
<dbReference type="PANTHER" id="PTHR10098">
    <property type="entry name" value="RAPSYN-RELATED"/>
    <property type="match status" value="1"/>
</dbReference>
<name>A0A098S0P9_9BACT</name>
<dbReference type="InterPro" id="IPR016032">
    <property type="entry name" value="Sig_transdc_resp-reg_C-effctor"/>
</dbReference>
<dbReference type="SUPFAM" id="SSF48452">
    <property type="entry name" value="TPR-like"/>
    <property type="match status" value="1"/>
</dbReference>
<organism evidence="4 5">
    <name type="scientific">Phaeodactylibacter xiamenensis</name>
    <dbReference type="NCBI Taxonomy" id="1524460"/>
    <lineage>
        <taxon>Bacteria</taxon>
        <taxon>Pseudomonadati</taxon>
        <taxon>Bacteroidota</taxon>
        <taxon>Saprospiria</taxon>
        <taxon>Saprospirales</taxon>
        <taxon>Haliscomenobacteraceae</taxon>
        <taxon>Phaeodactylibacter</taxon>
    </lineage>
</organism>